<name>A0ABD6CBP3_9EURY</name>
<dbReference type="AlphaFoldDB" id="A0ABD6CBP3"/>
<dbReference type="RefSeq" id="WP_247374354.1">
    <property type="nucleotide sequence ID" value="NZ_JALLGV010000001.1"/>
</dbReference>
<feature type="transmembrane region" description="Helical" evidence="1">
    <location>
        <begin position="83"/>
        <end position="107"/>
    </location>
</feature>
<comment type="caution">
    <text evidence="2">The sequence shown here is derived from an EMBL/GenBank/DDBJ whole genome shotgun (WGS) entry which is preliminary data.</text>
</comment>
<keyword evidence="3" id="KW-1185">Reference proteome</keyword>
<feature type="transmembrane region" description="Helical" evidence="1">
    <location>
        <begin position="119"/>
        <end position="140"/>
    </location>
</feature>
<feature type="transmembrane region" description="Helical" evidence="1">
    <location>
        <begin position="12"/>
        <end position="29"/>
    </location>
</feature>
<evidence type="ECO:0008006" key="4">
    <source>
        <dbReference type="Google" id="ProtNLM"/>
    </source>
</evidence>
<organism evidence="2 3">
    <name type="scientific">Halorientalis brevis</name>
    <dbReference type="NCBI Taxonomy" id="1126241"/>
    <lineage>
        <taxon>Archaea</taxon>
        <taxon>Methanobacteriati</taxon>
        <taxon>Methanobacteriota</taxon>
        <taxon>Stenosarchaea group</taxon>
        <taxon>Halobacteria</taxon>
        <taxon>Halobacteriales</taxon>
        <taxon>Haloarculaceae</taxon>
        <taxon>Halorientalis</taxon>
    </lineage>
</organism>
<keyword evidence="1" id="KW-1133">Transmembrane helix</keyword>
<gene>
    <name evidence="2" type="ORF">ACFR9U_09525</name>
</gene>
<reference evidence="2 3" key="1">
    <citation type="journal article" date="2019" name="Int. J. Syst. Evol. Microbiol.">
        <title>The Global Catalogue of Microorganisms (GCM) 10K type strain sequencing project: providing services to taxonomists for standard genome sequencing and annotation.</title>
        <authorList>
            <consortium name="The Broad Institute Genomics Platform"/>
            <consortium name="The Broad Institute Genome Sequencing Center for Infectious Disease"/>
            <person name="Wu L."/>
            <person name="Ma J."/>
        </authorList>
    </citation>
    <scope>NUCLEOTIDE SEQUENCE [LARGE SCALE GENOMIC DNA]</scope>
    <source>
        <strain evidence="2 3">CGMCC 1.12125</strain>
    </source>
</reference>
<evidence type="ECO:0000313" key="2">
    <source>
        <dbReference type="EMBL" id="MFD1587223.1"/>
    </source>
</evidence>
<sequence>MDLVWLLDRATGLVAYPALYAATVTGILYGEPQFGTLAKLARRVHVEIAVFALVVTLAHGLLGVLDTWLVATGQAPEPQYGTTFLVAGAAVGVGALLLTIVAALGFLDATRFSAPWGPQVVHGFAYAGYAFATIHAAAIGTDVLGLIRPAIVPATAFVTYLFALRVLVSHGPVSDGAPASQ</sequence>
<dbReference type="EMBL" id="JBHUDJ010000003">
    <property type="protein sequence ID" value="MFD1587223.1"/>
    <property type="molecule type" value="Genomic_DNA"/>
</dbReference>
<dbReference type="Proteomes" id="UP001597119">
    <property type="component" value="Unassembled WGS sequence"/>
</dbReference>
<feature type="transmembrane region" description="Helical" evidence="1">
    <location>
        <begin position="50"/>
        <end position="71"/>
    </location>
</feature>
<evidence type="ECO:0000256" key="1">
    <source>
        <dbReference type="SAM" id="Phobius"/>
    </source>
</evidence>
<accession>A0ABD6CBP3</accession>
<protein>
    <recommendedName>
        <fullName evidence="4">Ferric oxidoreductase domain-containing protein</fullName>
    </recommendedName>
</protein>
<proteinExistence type="predicted"/>
<keyword evidence="1" id="KW-0812">Transmembrane</keyword>
<evidence type="ECO:0000313" key="3">
    <source>
        <dbReference type="Proteomes" id="UP001597119"/>
    </source>
</evidence>
<keyword evidence="1" id="KW-0472">Membrane</keyword>
<feature type="transmembrane region" description="Helical" evidence="1">
    <location>
        <begin position="146"/>
        <end position="168"/>
    </location>
</feature>